<keyword evidence="8 11" id="KW-0472">Membrane</keyword>
<feature type="transmembrane region" description="Helical" evidence="11">
    <location>
        <begin position="35"/>
        <end position="53"/>
    </location>
</feature>
<proteinExistence type="predicted"/>
<evidence type="ECO:0000313" key="13">
    <source>
        <dbReference type="EMBL" id="RGP60404.1"/>
    </source>
</evidence>
<keyword evidence="4 11" id="KW-0812">Transmembrane</keyword>
<comment type="subcellular location">
    <subcellularLocation>
        <location evidence="1">Membrane</location>
        <topology evidence="1">Multi-pass membrane protein</topology>
    </subcellularLocation>
</comment>
<evidence type="ECO:0000256" key="7">
    <source>
        <dbReference type="ARBA" id="ARBA00023065"/>
    </source>
</evidence>
<keyword evidence="14" id="KW-1185">Reference proteome</keyword>
<protein>
    <recommendedName>
        <fullName evidence="12">Cation/H+ exchanger transmembrane domain-containing protein</fullName>
    </recommendedName>
</protein>
<evidence type="ECO:0000256" key="6">
    <source>
        <dbReference type="ARBA" id="ARBA00023053"/>
    </source>
</evidence>
<dbReference type="GO" id="GO:0016020">
    <property type="term" value="C:membrane"/>
    <property type="evidence" value="ECO:0007669"/>
    <property type="project" value="UniProtKB-SubCell"/>
</dbReference>
<dbReference type="Proteomes" id="UP000266234">
    <property type="component" value="Unassembled WGS sequence"/>
</dbReference>
<dbReference type="AlphaFoldDB" id="A0A395RJY3"/>
<keyword evidence="3" id="KW-0050">Antiport</keyword>
<evidence type="ECO:0000256" key="11">
    <source>
        <dbReference type="SAM" id="Phobius"/>
    </source>
</evidence>
<keyword evidence="2" id="KW-0813">Transport</keyword>
<gene>
    <name evidence="13" type="ORF">FLONG3_10870</name>
</gene>
<dbReference type="PANTHER" id="PTHR43562">
    <property type="entry name" value="NAPA-TYPE SODIUM/HYDROGEN ANTIPORTER"/>
    <property type="match status" value="1"/>
</dbReference>
<dbReference type="GO" id="GO:0015297">
    <property type="term" value="F:antiporter activity"/>
    <property type="evidence" value="ECO:0007669"/>
    <property type="project" value="UniProtKB-KW"/>
</dbReference>
<feature type="domain" description="Cation/H+ exchanger transmembrane" evidence="12">
    <location>
        <begin position="28"/>
        <end position="287"/>
    </location>
</feature>
<evidence type="ECO:0000256" key="2">
    <source>
        <dbReference type="ARBA" id="ARBA00022448"/>
    </source>
</evidence>
<dbReference type="OrthoDB" id="1288932at2759"/>
<comment type="caution">
    <text evidence="13">The sequence shown here is derived from an EMBL/GenBank/DDBJ whole genome shotgun (WGS) entry which is preliminary data.</text>
</comment>
<accession>A0A395RJY3</accession>
<keyword evidence="7" id="KW-0406">Ion transport</keyword>
<feature type="region of interest" description="Disordered" evidence="10">
    <location>
        <begin position="446"/>
        <end position="465"/>
    </location>
</feature>
<feature type="transmembrane region" description="Helical" evidence="11">
    <location>
        <begin position="198"/>
        <end position="219"/>
    </location>
</feature>
<feature type="transmembrane region" description="Helical" evidence="11">
    <location>
        <begin position="469"/>
        <end position="492"/>
    </location>
</feature>
<dbReference type="InterPro" id="IPR006153">
    <property type="entry name" value="Cation/H_exchanger_TM"/>
</dbReference>
<keyword evidence="6" id="KW-0915">Sodium</keyword>
<keyword evidence="9" id="KW-0739">Sodium transport</keyword>
<dbReference type="GO" id="GO:0006814">
    <property type="term" value="P:sodium ion transport"/>
    <property type="evidence" value="ECO:0007669"/>
    <property type="project" value="UniProtKB-KW"/>
</dbReference>
<feature type="transmembrane region" description="Helical" evidence="11">
    <location>
        <begin position="157"/>
        <end position="178"/>
    </location>
</feature>
<dbReference type="GO" id="GO:1902600">
    <property type="term" value="P:proton transmembrane transport"/>
    <property type="evidence" value="ECO:0007669"/>
    <property type="project" value="InterPro"/>
</dbReference>
<organism evidence="13 14">
    <name type="scientific">Fusarium longipes</name>
    <dbReference type="NCBI Taxonomy" id="694270"/>
    <lineage>
        <taxon>Eukaryota</taxon>
        <taxon>Fungi</taxon>
        <taxon>Dikarya</taxon>
        <taxon>Ascomycota</taxon>
        <taxon>Pezizomycotina</taxon>
        <taxon>Sordariomycetes</taxon>
        <taxon>Hypocreomycetidae</taxon>
        <taxon>Hypocreales</taxon>
        <taxon>Nectriaceae</taxon>
        <taxon>Fusarium</taxon>
    </lineage>
</organism>
<evidence type="ECO:0000256" key="4">
    <source>
        <dbReference type="ARBA" id="ARBA00022692"/>
    </source>
</evidence>
<dbReference type="PANTHER" id="PTHR43562:SF3">
    <property type="entry name" value="SODIUM ION_PROTON EXCHANGER (EUROFUNG)"/>
    <property type="match status" value="1"/>
</dbReference>
<feature type="transmembrane region" description="Helical" evidence="11">
    <location>
        <begin position="12"/>
        <end position="28"/>
    </location>
</feature>
<keyword evidence="5 11" id="KW-1133">Transmembrane helix</keyword>
<feature type="transmembrane region" description="Helical" evidence="11">
    <location>
        <begin position="368"/>
        <end position="392"/>
    </location>
</feature>
<feature type="transmembrane region" description="Helical" evidence="11">
    <location>
        <begin position="124"/>
        <end position="145"/>
    </location>
</feature>
<dbReference type="InterPro" id="IPR038770">
    <property type="entry name" value="Na+/solute_symporter_sf"/>
</dbReference>
<evidence type="ECO:0000256" key="10">
    <source>
        <dbReference type="SAM" id="MobiDB-lite"/>
    </source>
</evidence>
<name>A0A395RJY3_9HYPO</name>
<feature type="transmembrane region" description="Helical" evidence="11">
    <location>
        <begin position="95"/>
        <end position="118"/>
    </location>
</feature>
<evidence type="ECO:0000256" key="3">
    <source>
        <dbReference type="ARBA" id="ARBA00022449"/>
    </source>
</evidence>
<dbReference type="EMBL" id="PXOG01000341">
    <property type="protein sequence ID" value="RGP60404.1"/>
    <property type="molecule type" value="Genomic_DNA"/>
</dbReference>
<dbReference type="Pfam" id="PF00999">
    <property type="entry name" value="Na_H_Exchanger"/>
    <property type="match status" value="1"/>
</dbReference>
<feature type="transmembrane region" description="Helical" evidence="11">
    <location>
        <begin position="512"/>
        <end position="535"/>
    </location>
</feature>
<reference evidence="13 14" key="1">
    <citation type="journal article" date="2018" name="PLoS Pathog.">
        <title>Evolution of structural diversity of trichothecenes, a family of toxins produced by plant pathogenic and entomopathogenic fungi.</title>
        <authorList>
            <person name="Proctor R.H."/>
            <person name="McCormick S.P."/>
            <person name="Kim H.S."/>
            <person name="Cardoza R.E."/>
            <person name="Stanley A.M."/>
            <person name="Lindo L."/>
            <person name="Kelly A."/>
            <person name="Brown D.W."/>
            <person name="Lee T."/>
            <person name="Vaughan M.M."/>
            <person name="Alexander N.J."/>
            <person name="Busman M."/>
            <person name="Gutierrez S."/>
        </authorList>
    </citation>
    <scope>NUCLEOTIDE SEQUENCE [LARGE SCALE GENOMIC DNA]</scope>
    <source>
        <strain evidence="13 14">NRRL 20695</strain>
    </source>
</reference>
<evidence type="ECO:0000256" key="5">
    <source>
        <dbReference type="ARBA" id="ARBA00022989"/>
    </source>
</evidence>
<evidence type="ECO:0000313" key="14">
    <source>
        <dbReference type="Proteomes" id="UP000266234"/>
    </source>
</evidence>
<feature type="transmembrane region" description="Helical" evidence="11">
    <location>
        <begin position="65"/>
        <end position="83"/>
    </location>
</feature>
<evidence type="ECO:0000256" key="1">
    <source>
        <dbReference type="ARBA" id="ARBA00004141"/>
    </source>
</evidence>
<evidence type="ECO:0000259" key="12">
    <source>
        <dbReference type="Pfam" id="PF00999"/>
    </source>
</evidence>
<dbReference type="Gene3D" id="1.20.1530.20">
    <property type="match status" value="2"/>
</dbReference>
<sequence length="556" mass="58775">MEASLPYHEPSITVVAILSGFVLLLNIINHGLDKLAYCGLIGQVAIGIAWGTPGAKWLSREVEDAIVQLGYLGLILLVFEGGLSTSFKSLKANLGLSSAVAATGILLPIGLSFAVMSMLNATPLQAFAAGAALCSTSLGTTFTILGTSGLSSTRLGVVLTSAAMMDDVVGLIMVQVISNLGGGSFDAVTVVRPVMVSLAFAIVIPILCRFVVVPVTLRLNSYRKANPSSKVSKIFALNQTALVIHTGYLLGLVIGATFAGTSSLLAAYIAGATISWWDSEVLHLEHDISHETSGGSQQNSSIDNPITEELSVQTPSPKVMEGGSGAEIFHHYYEPALQRLLKPFFFSSIGFSVPITQLFTGAAVWRGVIYTILMIVAKLACGLWLISFVTPFQALARSVQKITPVLQKSTKTLAPGAQCKDNSARERSDDSAQIAQERDAVAMQSSADADTSQVSPQIRNSSPKPEKALSLYPACIVGIGMVARGEIGYLISALAESKGIFGRSENGQSSELFLVVTWAITLCTVIGPICVGLIVNRVRKLESGSQMARGDKLFDF</sequence>
<evidence type="ECO:0000256" key="9">
    <source>
        <dbReference type="ARBA" id="ARBA00023201"/>
    </source>
</evidence>
<evidence type="ECO:0000256" key="8">
    <source>
        <dbReference type="ARBA" id="ARBA00023136"/>
    </source>
</evidence>
<feature type="compositionally biased region" description="Polar residues" evidence="10">
    <location>
        <begin position="446"/>
        <end position="463"/>
    </location>
</feature>
<feature type="transmembrane region" description="Helical" evidence="11">
    <location>
        <begin position="240"/>
        <end position="270"/>
    </location>
</feature>